<protein>
    <recommendedName>
        <fullName evidence="3">NAC domain-containing protein</fullName>
    </recommendedName>
</protein>
<keyword evidence="2" id="KW-1185">Reference proteome</keyword>
<gene>
    <name evidence="1" type="ORF">V6N11_001274</name>
</gene>
<evidence type="ECO:0008006" key="3">
    <source>
        <dbReference type="Google" id="ProtNLM"/>
    </source>
</evidence>
<name>A0ABR2RZ95_9ROSI</name>
<evidence type="ECO:0000313" key="1">
    <source>
        <dbReference type="EMBL" id="KAK9018296.1"/>
    </source>
</evidence>
<organism evidence="1 2">
    <name type="scientific">Hibiscus sabdariffa</name>
    <name type="common">roselle</name>
    <dbReference type="NCBI Taxonomy" id="183260"/>
    <lineage>
        <taxon>Eukaryota</taxon>
        <taxon>Viridiplantae</taxon>
        <taxon>Streptophyta</taxon>
        <taxon>Embryophyta</taxon>
        <taxon>Tracheophyta</taxon>
        <taxon>Spermatophyta</taxon>
        <taxon>Magnoliopsida</taxon>
        <taxon>eudicotyledons</taxon>
        <taxon>Gunneridae</taxon>
        <taxon>Pentapetalae</taxon>
        <taxon>rosids</taxon>
        <taxon>malvids</taxon>
        <taxon>Malvales</taxon>
        <taxon>Malvaceae</taxon>
        <taxon>Malvoideae</taxon>
        <taxon>Hibiscus</taxon>
    </lineage>
</organism>
<dbReference type="Proteomes" id="UP001396334">
    <property type="component" value="Unassembled WGS sequence"/>
</dbReference>
<proteinExistence type="predicted"/>
<reference evidence="1 2" key="1">
    <citation type="journal article" date="2024" name="G3 (Bethesda)">
        <title>Genome assembly of Hibiscus sabdariffa L. provides insights into metabolisms of medicinal natural products.</title>
        <authorList>
            <person name="Kim T."/>
        </authorList>
    </citation>
    <scope>NUCLEOTIDE SEQUENCE [LARGE SCALE GENOMIC DNA]</scope>
    <source>
        <strain evidence="1">TK-2024</strain>
        <tissue evidence="1">Old leaves</tissue>
    </source>
</reference>
<dbReference type="EMBL" id="JBBPBN010000019">
    <property type="protein sequence ID" value="KAK9018296.1"/>
    <property type="molecule type" value="Genomic_DNA"/>
</dbReference>
<sequence>MAVQEGRRRCLDDPQHYIYLLLLKTMPCNLEKKEDILPHGTPLGVNKEYVHNHSSEQWRIQKFKNGQHFGKVAWFYLEGKANQNKIS</sequence>
<comment type="caution">
    <text evidence="1">The sequence shown here is derived from an EMBL/GenBank/DDBJ whole genome shotgun (WGS) entry which is preliminary data.</text>
</comment>
<evidence type="ECO:0000313" key="2">
    <source>
        <dbReference type="Proteomes" id="UP001396334"/>
    </source>
</evidence>
<accession>A0ABR2RZ95</accession>